<sequence>MNPIIKTSVNSLSAVLNIILAFRRYRNVNIVKSLCFFFETTRAPISSNNGLLHRYGDQFLHEMCQNDAKRDYKFINKISFNKM</sequence>
<dbReference type="Proteomes" id="UP000192536">
    <property type="component" value="Unassembled WGS sequence"/>
</dbReference>
<comment type="caution">
    <text evidence="1">The sequence shown here is derived from an EMBL/GenBank/DDBJ whole genome shotgun (WGS) entry which is preliminary data.</text>
</comment>
<dbReference type="AlphaFoldDB" id="A0A1X0WL68"/>
<gene>
    <name evidence="1" type="ORF">BS640_01145</name>
</gene>
<reference evidence="1 2" key="1">
    <citation type="journal article" date="2017" name="Int. J. Syst. Evol. Microbiol.">
        <title>Rouxiella badensis sp. nov. and Rouxiella silvae sp. nov. isolated from peat bog soil in Germany and emendation of the genus description.</title>
        <authorList>
            <person name="Le Fleche-Mateos A."/>
            <person name="Kugler J.H."/>
            <person name="Hansen S.H."/>
            <person name="Syldatk C."/>
            <person name="Hausmann R."/>
            <person name="Lomprez F."/>
            <person name="Vandenbogaert M."/>
            <person name="Manuguerra J.C."/>
            <person name="Grimont P.A."/>
        </authorList>
    </citation>
    <scope>NUCLEOTIDE SEQUENCE [LARGE SCALE GENOMIC DNA]</scope>
    <source>
        <strain evidence="1 2">DSM 100043</strain>
    </source>
</reference>
<name>A0A1X0WL68_9GAMM</name>
<protein>
    <submittedName>
        <fullName evidence="1">Uncharacterized protein</fullName>
    </submittedName>
</protein>
<proteinExistence type="predicted"/>
<accession>A0A1X0WL68</accession>
<keyword evidence="2" id="KW-1185">Reference proteome</keyword>
<organism evidence="1 2">
    <name type="scientific">Rouxiella badensis</name>
    <dbReference type="NCBI Taxonomy" id="1646377"/>
    <lineage>
        <taxon>Bacteria</taxon>
        <taxon>Pseudomonadati</taxon>
        <taxon>Pseudomonadota</taxon>
        <taxon>Gammaproteobacteria</taxon>
        <taxon>Enterobacterales</taxon>
        <taxon>Yersiniaceae</taxon>
        <taxon>Rouxiella</taxon>
    </lineage>
</organism>
<dbReference type="EMBL" id="MRWE01000001">
    <property type="protein sequence ID" value="ORJ27545.1"/>
    <property type="molecule type" value="Genomic_DNA"/>
</dbReference>
<evidence type="ECO:0000313" key="1">
    <source>
        <dbReference type="EMBL" id="ORJ27545.1"/>
    </source>
</evidence>
<evidence type="ECO:0000313" key="2">
    <source>
        <dbReference type="Proteomes" id="UP000192536"/>
    </source>
</evidence>